<evidence type="ECO:0000256" key="4">
    <source>
        <dbReference type="ARBA" id="ARBA00022516"/>
    </source>
</evidence>
<dbReference type="InterPro" id="IPR007318">
    <property type="entry name" value="Phopholipid_MeTrfase"/>
</dbReference>
<feature type="transmembrane region" description="Helical" evidence="16">
    <location>
        <begin position="70"/>
        <end position="90"/>
    </location>
</feature>
<keyword evidence="6" id="KW-0808">Transferase</keyword>
<sequence>MFPRNPVDAFATAGLIGKLLQFSVILLWFASLRRSGLCLDLAAISLPQWLAFLLLACYGQSLNVGIFQWLAFLLLACYGQSLNVGIFQAIGHDGVYYGFKLGKVIPWVNGWPFDSVSHPQYVGSVLTVWGLVALVWGQAPAAALGIMAGFWTLVYVVTAVQEQYL</sequence>
<proteinExistence type="predicted"/>
<feature type="transmembrane region" description="Helical" evidence="16">
    <location>
        <begin position="7"/>
        <end position="29"/>
    </location>
</feature>
<protein>
    <recommendedName>
        <fullName evidence="15">phosphatidyl-N-methylethanolamine N-methyltransferase</fullName>
        <ecNumber evidence="15">2.1.1.71</ecNumber>
    </recommendedName>
</protein>
<evidence type="ECO:0000256" key="10">
    <source>
        <dbReference type="ARBA" id="ARBA00022989"/>
    </source>
</evidence>
<dbReference type="InterPro" id="IPR024960">
    <property type="entry name" value="PEMT/MFAP"/>
</dbReference>
<accession>A0ABY8U142</accession>
<evidence type="ECO:0000256" key="8">
    <source>
        <dbReference type="ARBA" id="ARBA00022692"/>
    </source>
</evidence>
<comment type="subcellular location">
    <subcellularLocation>
        <location evidence="1">Endoplasmic reticulum membrane</location>
        <topology evidence="1">Multi-pass membrane protein</topology>
    </subcellularLocation>
</comment>
<evidence type="ECO:0000256" key="16">
    <source>
        <dbReference type="SAM" id="Phobius"/>
    </source>
</evidence>
<gene>
    <name evidence="17" type="ORF">OEZ85_001768</name>
</gene>
<keyword evidence="18" id="KW-1185">Reference proteome</keyword>
<comment type="pathway">
    <text evidence="3">Lipid metabolism.</text>
</comment>
<evidence type="ECO:0000256" key="7">
    <source>
        <dbReference type="ARBA" id="ARBA00022691"/>
    </source>
</evidence>
<evidence type="ECO:0000256" key="2">
    <source>
        <dbReference type="ARBA" id="ARBA00004969"/>
    </source>
</evidence>
<evidence type="ECO:0000256" key="13">
    <source>
        <dbReference type="ARBA" id="ARBA00023209"/>
    </source>
</evidence>
<dbReference type="Proteomes" id="UP001244341">
    <property type="component" value="Chromosome 6b"/>
</dbReference>
<evidence type="ECO:0000256" key="5">
    <source>
        <dbReference type="ARBA" id="ARBA00022603"/>
    </source>
</evidence>
<evidence type="ECO:0000256" key="15">
    <source>
        <dbReference type="ARBA" id="ARBA00034137"/>
    </source>
</evidence>
<name>A0ABY8U142_TETOB</name>
<evidence type="ECO:0000256" key="1">
    <source>
        <dbReference type="ARBA" id="ARBA00004477"/>
    </source>
</evidence>
<reference evidence="17 18" key="1">
    <citation type="submission" date="2023-05" db="EMBL/GenBank/DDBJ databases">
        <title>A 100% complete, gapless, phased diploid assembly of the Scenedesmus obliquus UTEX 3031 genome.</title>
        <authorList>
            <person name="Biondi T.C."/>
            <person name="Hanschen E.R."/>
            <person name="Kwon T."/>
            <person name="Eng W."/>
            <person name="Kruse C.P.S."/>
            <person name="Koehler S.I."/>
            <person name="Kunde Y."/>
            <person name="Gleasner C.D."/>
            <person name="You Mak K.T."/>
            <person name="Polle J."/>
            <person name="Hovde B.T."/>
            <person name="Starkenburg S.R."/>
        </authorList>
    </citation>
    <scope>NUCLEOTIDE SEQUENCE [LARGE SCALE GENOMIC DNA]</scope>
    <source>
        <strain evidence="17 18">DOE0152z</strain>
    </source>
</reference>
<keyword evidence="14" id="KW-1208">Phospholipid metabolism</keyword>
<keyword evidence="8 16" id="KW-0812">Transmembrane</keyword>
<keyword evidence="7" id="KW-0949">S-adenosyl-L-methionine</keyword>
<dbReference type="PANTHER" id="PTHR15458">
    <property type="entry name" value="PHOSPHATIDYLETHANOLAMINE N-METHYLTRANSFERASE"/>
    <property type="match status" value="1"/>
</dbReference>
<evidence type="ECO:0000256" key="6">
    <source>
        <dbReference type="ARBA" id="ARBA00022679"/>
    </source>
</evidence>
<evidence type="ECO:0000256" key="12">
    <source>
        <dbReference type="ARBA" id="ARBA00023136"/>
    </source>
</evidence>
<keyword evidence="11" id="KW-0443">Lipid metabolism</keyword>
<dbReference type="EC" id="2.1.1.71" evidence="15"/>
<evidence type="ECO:0000256" key="11">
    <source>
        <dbReference type="ARBA" id="ARBA00023098"/>
    </source>
</evidence>
<evidence type="ECO:0000256" key="3">
    <source>
        <dbReference type="ARBA" id="ARBA00005189"/>
    </source>
</evidence>
<dbReference type="EMBL" id="CP126213">
    <property type="protein sequence ID" value="WIA15070.1"/>
    <property type="molecule type" value="Genomic_DNA"/>
</dbReference>
<dbReference type="Pfam" id="PF04191">
    <property type="entry name" value="PEMT"/>
    <property type="match status" value="1"/>
</dbReference>
<comment type="pathway">
    <text evidence="2">Phospholipid metabolism; phosphatidylcholine biosynthesis.</text>
</comment>
<evidence type="ECO:0000313" key="18">
    <source>
        <dbReference type="Proteomes" id="UP001244341"/>
    </source>
</evidence>
<keyword evidence="5" id="KW-0489">Methyltransferase</keyword>
<dbReference type="PANTHER" id="PTHR15458:SF5">
    <property type="entry name" value="PHOSPHATIDYLETHANOLAMINE N-METHYLTRANSFERASE"/>
    <property type="match status" value="1"/>
</dbReference>
<keyword evidence="10 16" id="KW-1133">Transmembrane helix</keyword>
<evidence type="ECO:0000256" key="14">
    <source>
        <dbReference type="ARBA" id="ARBA00023264"/>
    </source>
</evidence>
<evidence type="ECO:0000256" key="9">
    <source>
        <dbReference type="ARBA" id="ARBA00022824"/>
    </source>
</evidence>
<feature type="transmembrane region" description="Helical" evidence="16">
    <location>
        <begin position="141"/>
        <end position="160"/>
    </location>
</feature>
<evidence type="ECO:0000313" key="17">
    <source>
        <dbReference type="EMBL" id="WIA15070.1"/>
    </source>
</evidence>
<keyword evidence="4" id="KW-0444">Lipid biosynthesis</keyword>
<organism evidence="17 18">
    <name type="scientific">Tetradesmus obliquus</name>
    <name type="common">Green alga</name>
    <name type="synonym">Acutodesmus obliquus</name>
    <dbReference type="NCBI Taxonomy" id="3088"/>
    <lineage>
        <taxon>Eukaryota</taxon>
        <taxon>Viridiplantae</taxon>
        <taxon>Chlorophyta</taxon>
        <taxon>core chlorophytes</taxon>
        <taxon>Chlorophyceae</taxon>
        <taxon>CS clade</taxon>
        <taxon>Sphaeropleales</taxon>
        <taxon>Scenedesmaceae</taxon>
        <taxon>Tetradesmus</taxon>
    </lineage>
</organism>
<keyword evidence="9" id="KW-0256">Endoplasmic reticulum</keyword>
<keyword evidence="12 16" id="KW-0472">Membrane</keyword>
<keyword evidence="13" id="KW-0594">Phospholipid biosynthesis</keyword>